<keyword evidence="4" id="KW-1185">Reference proteome</keyword>
<gene>
    <name evidence="3" type="ORF">LTRI10_LOCUS26250</name>
</gene>
<sequence length="141" mass="14268">MAVIRLLVVVSSSVFLLLVAGAAADDEAAYCDSTSGGSDAATVANLVKDLREKVPDNPQQRYCSVLTSASSGLQVFGYGRCSTRDWGMADPTSACRECLSAAGDVLMGSCGGSAGGAGEALGPTAMCYIKTGTSSCASMIY</sequence>
<dbReference type="Proteomes" id="UP001497516">
    <property type="component" value="Chromosome 4"/>
</dbReference>
<organism evidence="3 4">
    <name type="scientific">Linum trigynum</name>
    <dbReference type="NCBI Taxonomy" id="586398"/>
    <lineage>
        <taxon>Eukaryota</taxon>
        <taxon>Viridiplantae</taxon>
        <taxon>Streptophyta</taxon>
        <taxon>Embryophyta</taxon>
        <taxon>Tracheophyta</taxon>
        <taxon>Spermatophyta</taxon>
        <taxon>Magnoliopsida</taxon>
        <taxon>eudicotyledons</taxon>
        <taxon>Gunneridae</taxon>
        <taxon>Pentapetalae</taxon>
        <taxon>rosids</taxon>
        <taxon>fabids</taxon>
        <taxon>Malpighiales</taxon>
        <taxon>Linaceae</taxon>
        <taxon>Linum</taxon>
    </lineage>
</organism>
<name>A0AAV2EHM0_9ROSI</name>
<reference evidence="3 4" key="1">
    <citation type="submission" date="2024-04" db="EMBL/GenBank/DDBJ databases">
        <authorList>
            <person name="Fracassetti M."/>
        </authorList>
    </citation>
    <scope>NUCLEOTIDE SEQUENCE [LARGE SCALE GENOMIC DNA]</scope>
</reference>
<dbReference type="InterPro" id="IPR002902">
    <property type="entry name" value="GNK2"/>
</dbReference>
<evidence type="ECO:0000313" key="3">
    <source>
        <dbReference type="EMBL" id="CAL1385088.1"/>
    </source>
</evidence>
<keyword evidence="1" id="KW-0732">Signal</keyword>
<proteinExistence type="predicted"/>
<dbReference type="EMBL" id="OZ034817">
    <property type="protein sequence ID" value="CAL1385088.1"/>
    <property type="molecule type" value="Genomic_DNA"/>
</dbReference>
<evidence type="ECO:0000313" key="4">
    <source>
        <dbReference type="Proteomes" id="UP001497516"/>
    </source>
</evidence>
<feature type="chain" id="PRO_5043685166" description="Gnk2-homologous domain-containing protein" evidence="1">
    <location>
        <begin position="25"/>
        <end position="141"/>
    </location>
</feature>
<dbReference type="AlphaFoldDB" id="A0AAV2EHM0"/>
<feature type="domain" description="Gnk2-homologous" evidence="2">
    <location>
        <begin position="21"/>
        <end position="136"/>
    </location>
</feature>
<evidence type="ECO:0000256" key="1">
    <source>
        <dbReference type="SAM" id="SignalP"/>
    </source>
</evidence>
<evidence type="ECO:0000259" key="2">
    <source>
        <dbReference type="PROSITE" id="PS51473"/>
    </source>
</evidence>
<dbReference type="PROSITE" id="PS51473">
    <property type="entry name" value="GNK2"/>
    <property type="match status" value="1"/>
</dbReference>
<protein>
    <recommendedName>
        <fullName evidence="2">Gnk2-homologous domain-containing protein</fullName>
    </recommendedName>
</protein>
<accession>A0AAV2EHM0</accession>
<feature type="signal peptide" evidence="1">
    <location>
        <begin position="1"/>
        <end position="24"/>
    </location>
</feature>